<dbReference type="AlphaFoldDB" id="A0A2P7SAZ8"/>
<evidence type="ECO:0000313" key="5">
    <source>
        <dbReference type="Proteomes" id="UP000240653"/>
    </source>
</evidence>
<dbReference type="InterPro" id="IPR011611">
    <property type="entry name" value="PfkB_dom"/>
</dbReference>
<gene>
    <name evidence="4" type="ORF">C7I85_14975</name>
</gene>
<dbReference type="EMBL" id="PXYL01000007">
    <property type="protein sequence ID" value="PSJ59666.1"/>
    <property type="molecule type" value="Genomic_DNA"/>
</dbReference>
<reference evidence="4 5" key="1">
    <citation type="submission" date="2018-03" db="EMBL/GenBank/DDBJ databases">
        <title>The draft genome of Mesorhizobium soli JCM 19897.</title>
        <authorList>
            <person name="Li L."/>
            <person name="Liu L."/>
            <person name="Liang L."/>
            <person name="Wang T."/>
            <person name="Zhang X."/>
        </authorList>
    </citation>
    <scope>NUCLEOTIDE SEQUENCE [LARGE SCALE GENOMIC DNA]</scope>
    <source>
        <strain evidence="4 5">JCM 19897</strain>
    </source>
</reference>
<keyword evidence="5" id="KW-1185">Reference proteome</keyword>
<dbReference type="Pfam" id="PF00294">
    <property type="entry name" value="PfkB"/>
    <property type="match status" value="1"/>
</dbReference>
<evidence type="ECO:0000256" key="2">
    <source>
        <dbReference type="ARBA" id="ARBA00022777"/>
    </source>
</evidence>
<sequence>MKSPSILAIGGAHVDRRGQVSGVYVPGASNPGTMREDVGGGVFNALRDAIRRGAKASLMSVRGGDAAGEMVARAIAEEGISDLSAVFLDRTTPSYTAILDRDGDVITGFADMMLYELAFPKQMRRSKLREAVAGVDAIMCDANLPAEALRSLVGAAEGKPVFVIAVSPAKVVRLNGLLSGLACLFMNRREIRALAETDDTDIAAAIQVLRQRGLVRGVVTAGESSVIGFDGDELFSITPPPARKVVDVTGAGDALAGATTVAMLRGLPLREALREGVAAAVLAVESDKSVPDLSPKEFAAVLSLVPGAEDMHLGASIGDIS</sequence>
<dbReference type="CDD" id="cd01941">
    <property type="entry name" value="YeiC_kinase_like"/>
    <property type="match status" value="1"/>
</dbReference>
<keyword evidence="1" id="KW-0808">Transferase</keyword>
<proteinExistence type="predicted"/>
<name>A0A2P7SAZ8_9HYPH</name>
<dbReference type="SUPFAM" id="SSF53613">
    <property type="entry name" value="Ribokinase-like"/>
    <property type="match status" value="1"/>
</dbReference>
<dbReference type="Gene3D" id="3.40.1190.20">
    <property type="match status" value="1"/>
</dbReference>
<organism evidence="4 5">
    <name type="scientific">Pseudaminobacter soli</name>
    <name type="common">ex Li et al. 2025</name>
    <dbReference type="NCBI Taxonomy" id="1295366"/>
    <lineage>
        <taxon>Bacteria</taxon>
        <taxon>Pseudomonadati</taxon>
        <taxon>Pseudomonadota</taxon>
        <taxon>Alphaproteobacteria</taxon>
        <taxon>Hyphomicrobiales</taxon>
        <taxon>Phyllobacteriaceae</taxon>
        <taxon>Pseudaminobacter</taxon>
    </lineage>
</organism>
<evidence type="ECO:0000259" key="3">
    <source>
        <dbReference type="Pfam" id="PF00294"/>
    </source>
</evidence>
<evidence type="ECO:0000313" key="4">
    <source>
        <dbReference type="EMBL" id="PSJ59666.1"/>
    </source>
</evidence>
<dbReference type="PANTHER" id="PTHR10584:SF167">
    <property type="entry name" value="PFKB DOMAIN PROTEIN"/>
    <property type="match status" value="1"/>
</dbReference>
<dbReference type="GO" id="GO:0016301">
    <property type="term" value="F:kinase activity"/>
    <property type="evidence" value="ECO:0007669"/>
    <property type="project" value="UniProtKB-KW"/>
</dbReference>
<protein>
    <submittedName>
        <fullName evidence="4">Carbohydrate kinase</fullName>
    </submittedName>
</protein>
<comment type="caution">
    <text evidence="4">The sequence shown here is derived from an EMBL/GenBank/DDBJ whole genome shotgun (WGS) entry which is preliminary data.</text>
</comment>
<evidence type="ECO:0000256" key="1">
    <source>
        <dbReference type="ARBA" id="ARBA00022679"/>
    </source>
</evidence>
<accession>A0A2P7SAZ8</accession>
<dbReference type="Proteomes" id="UP000240653">
    <property type="component" value="Unassembled WGS sequence"/>
</dbReference>
<dbReference type="InterPro" id="IPR029056">
    <property type="entry name" value="Ribokinase-like"/>
</dbReference>
<dbReference type="OrthoDB" id="9806249at2"/>
<feature type="domain" description="Carbohydrate kinase PfkB" evidence="3">
    <location>
        <begin position="5"/>
        <end position="288"/>
    </location>
</feature>
<dbReference type="RefSeq" id="WP_106724806.1">
    <property type="nucleotide sequence ID" value="NZ_PXYL01000007.1"/>
</dbReference>
<keyword evidence="2 4" id="KW-0418">Kinase</keyword>
<dbReference type="PANTHER" id="PTHR10584">
    <property type="entry name" value="SUGAR KINASE"/>
    <property type="match status" value="1"/>
</dbReference>